<dbReference type="GO" id="GO:0016491">
    <property type="term" value="F:oxidoreductase activity"/>
    <property type="evidence" value="ECO:0007669"/>
    <property type="project" value="UniProtKB-KW"/>
</dbReference>
<dbReference type="SUPFAM" id="SSF51735">
    <property type="entry name" value="NAD(P)-binding Rossmann-fold domains"/>
    <property type="match status" value="1"/>
</dbReference>
<dbReference type="InterPro" id="IPR006115">
    <property type="entry name" value="6PGDH_NADP-bd"/>
</dbReference>
<keyword evidence="2" id="KW-0560">Oxidoreductase</keyword>
<feature type="active site" evidence="4">
    <location>
        <position position="171"/>
    </location>
</feature>
<dbReference type="PANTHER" id="PTHR43060">
    <property type="entry name" value="3-HYDROXYISOBUTYRATE DEHYDROGENASE-LIKE 1, MITOCHONDRIAL-RELATED"/>
    <property type="match status" value="1"/>
</dbReference>
<evidence type="ECO:0000256" key="2">
    <source>
        <dbReference type="ARBA" id="ARBA00023002"/>
    </source>
</evidence>
<dbReference type="InterPro" id="IPR036291">
    <property type="entry name" value="NAD(P)-bd_dom_sf"/>
</dbReference>
<dbReference type="InterPro" id="IPR008927">
    <property type="entry name" value="6-PGluconate_DH-like_C_sf"/>
</dbReference>
<dbReference type="InterPro" id="IPR013328">
    <property type="entry name" value="6PGD_dom2"/>
</dbReference>
<dbReference type="RefSeq" id="WP_163465832.1">
    <property type="nucleotide sequence ID" value="NZ_JAAAMG010000028.1"/>
</dbReference>
<dbReference type="GO" id="GO:0016054">
    <property type="term" value="P:organic acid catabolic process"/>
    <property type="evidence" value="ECO:0007669"/>
    <property type="project" value="UniProtKB-ARBA"/>
</dbReference>
<name>A0A6N9T7I7_9HYPH</name>
<dbReference type="Pfam" id="PF03446">
    <property type="entry name" value="NAD_binding_2"/>
    <property type="match status" value="1"/>
</dbReference>
<proteinExistence type="inferred from homology"/>
<gene>
    <name evidence="7" type="ORF">GTK09_23440</name>
</gene>
<dbReference type="InterPro" id="IPR002204">
    <property type="entry name" value="3-OH-isobutyrate_DH-rel_CS"/>
</dbReference>
<accession>A0A6N9T7I7</accession>
<dbReference type="Gene3D" id="1.10.1040.10">
    <property type="entry name" value="N-(1-d-carboxylethyl)-l-norvaline Dehydrogenase, domain 2"/>
    <property type="match status" value="1"/>
</dbReference>
<evidence type="ECO:0000256" key="1">
    <source>
        <dbReference type="ARBA" id="ARBA00009080"/>
    </source>
</evidence>
<dbReference type="PROSITE" id="PS00895">
    <property type="entry name" value="3_HYDROXYISOBUT_DH"/>
    <property type="match status" value="1"/>
</dbReference>
<dbReference type="PIRSF" id="PIRSF000103">
    <property type="entry name" value="HIBADH"/>
    <property type="match status" value="1"/>
</dbReference>
<protein>
    <submittedName>
        <fullName evidence="7">NAD-binding protein</fullName>
    </submittedName>
</protein>
<dbReference type="AlphaFoldDB" id="A0A6N9T7I7"/>
<dbReference type="InterPro" id="IPR029154">
    <property type="entry name" value="HIBADH-like_NADP-bd"/>
</dbReference>
<dbReference type="Gene3D" id="3.40.50.720">
    <property type="entry name" value="NAD(P)-binding Rossmann-like Domain"/>
    <property type="match status" value="1"/>
</dbReference>
<dbReference type="GO" id="GO:0050661">
    <property type="term" value="F:NADP binding"/>
    <property type="evidence" value="ECO:0007669"/>
    <property type="project" value="InterPro"/>
</dbReference>
<organism evidence="7 8">
    <name type="scientific">Jiella pacifica</name>
    <dbReference type="NCBI Taxonomy" id="2696469"/>
    <lineage>
        <taxon>Bacteria</taxon>
        <taxon>Pseudomonadati</taxon>
        <taxon>Pseudomonadota</taxon>
        <taxon>Alphaproteobacteria</taxon>
        <taxon>Hyphomicrobiales</taxon>
        <taxon>Aurantimonadaceae</taxon>
        <taxon>Jiella</taxon>
    </lineage>
</organism>
<dbReference type="Pfam" id="PF14833">
    <property type="entry name" value="NAD_binding_11"/>
    <property type="match status" value="1"/>
</dbReference>
<evidence type="ECO:0000256" key="4">
    <source>
        <dbReference type="PIRSR" id="PIRSR000103-1"/>
    </source>
</evidence>
<feature type="domain" description="6-phosphogluconate dehydrogenase NADP-binding" evidence="5">
    <location>
        <begin position="2"/>
        <end position="162"/>
    </location>
</feature>
<keyword evidence="3" id="KW-0520">NAD</keyword>
<comment type="caution">
    <text evidence="7">The sequence shown here is derived from an EMBL/GenBank/DDBJ whole genome shotgun (WGS) entry which is preliminary data.</text>
</comment>
<evidence type="ECO:0000313" key="8">
    <source>
        <dbReference type="Proteomes" id="UP000469011"/>
    </source>
</evidence>
<feature type="domain" description="3-hydroxyisobutyrate dehydrogenase-like NAD-binding" evidence="6">
    <location>
        <begin position="165"/>
        <end position="283"/>
    </location>
</feature>
<reference evidence="7 8" key="1">
    <citation type="submission" date="2020-01" db="EMBL/GenBank/DDBJ databases">
        <title>Jiella pacifica sp. nov.</title>
        <authorList>
            <person name="Xue Z."/>
            <person name="Zhu S."/>
            <person name="Chen J."/>
            <person name="Yang J."/>
        </authorList>
    </citation>
    <scope>NUCLEOTIDE SEQUENCE [LARGE SCALE GENOMIC DNA]</scope>
    <source>
        <strain evidence="7 8">40Bstr34</strain>
    </source>
</reference>
<dbReference type="PANTHER" id="PTHR43060:SF15">
    <property type="entry name" value="3-HYDROXYISOBUTYRATE DEHYDROGENASE-LIKE 1, MITOCHONDRIAL-RELATED"/>
    <property type="match status" value="1"/>
</dbReference>
<dbReference type="Proteomes" id="UP000469011">
    <property type="component" value="Unassembled WGS sequence"/>
</dbReference>
<dbReference type="SUPFAM" id="SSF48179">
    <property type="entry name" value="6-phosphogluconate dehydrogenase C-terminal domain-like"/>
    <property type="match status" value="1"/>
</dbReference>
<evidence type="ECO:0000259" key="6">
    <source>
        <dbReference type="Pfam" id="PF14833"/>
    </source>
</evidence>
<dbReference type="GO" id="GO:0051287">
    <property type="term" value="F:NAD binding"/>
    <property type="evidence" value="ECO:0007669"/>
    <property type="project" value="InterPro"/>
</dbReference>
<dbReference type="InterPro" id="IPR015815">
    <property type="entry name" value="HIBADH-related"/>
</dbReference>
<evidence type="ECO:0000256" key="3">
    <source>
        <dbReference type="ARBA" id="ARBA00023027"/>
    </source>
</evidence>
<keyword evidence="8" id="KW-1185">Reference proteome</keyword>
<dbReference type="EMBL" id="JAAAMG010000028">
    <property type="protein sequence ID" value="NDW07374.1"/>
    <property type="molecule type" value="Genomic_DNA"/>
</dbReference>
<evidence type="ECO:0000259" key="5">
    <source>
        <dbReference type="Pfam" id="PF03446"/>
    </source>
</evidence>
<sequence length="294" mass="30574">MKIGFIGLGVMGRHMARHLAAAGHDVTVYNRTEERARQWVEANGGQLAPTPAALAEGQDIVMACVGNDDDVLAVTTGPQGAFAAMTKDAIFVDHTTASANVARRLHDTATGLGLDFIDAPVSGGEAGAEKGVLTVMCGGDEAAFERAKPAIDAFARSCRLMGPSGAGQLTKMANQICIAGLVQALSEGIHFSQTAGLDVEAMLDVVSQGAAGSWQMENRGRTMNRGEFGFGFAVELMRKDLGICLAEAKRSGASLPVTALVDQFYSDVEKAGGSRWDTSSLITRLAPDGTGAKG</sequence>
<comment type="similarity">
    <text evidence="1">Belongs to the HIBADH-related family.</text>
</comment>
<evidence type="ECO:0000313" key="7">
    <source>
        <dbReference type="EMBL" id="NDW07374.1"/>
    </source>
</evidence>